<comment type="caution">
    <text evidence="1">The sequence shown here is derived from an EMBL/GenBank/DDBJ whole genome shotgun (WGS) entry which is preliminary data.</text>
</comment>
<dbReference type="HOGENOM" id="CLU_3137128_0_0_9"/>
<name>C2EIS3_9LACO</name>
<proteinExistence type="predicted"/>
<reference evidence="1 2" key="1">
    <citation type="submission" date="2009-01" db="EMBL/GenBank/DDBJ databases">
        <authorList>
            <person name="Qin X."/>
            <person name="Bachman B."/>
            <person name="Battles P."/>
            <person name="Bell A."/>
            <person name="Bess C."/>
            <person name="Bickham C."/>
            <person name="Chaboub L."/>
            <person name="Chen D."/>
            <person name="Coyle M."/>
            <person name="Deiros D.R."/>
            <person name="Dinh H."/>
            <person name="Forbes L."/>
            <person name="Fowler G."/>
            <person name="Francisco L."/>
            <person name="Fu Q."/>
            <person name="Gubbala S."/>
            <person name="Hale W."/>
            <person name="Han Y."/>
            <person name="Hemphill L."/>
            <person name="Highlander S.K."/>
            <person name="Hirani K."/>
            <person name="Hogues M."/>
            <person name="Jackson L."/>
            <person name="Jakkamsetti A."/>
            <person name="Javaid M."/>
            <person name="Jiang H."/>
            <person name="Korchina V."/>
            <person name="Kovar C."/>
            <person name="Lara F."/>
            <person name="Lee S."/>
            <person name="Mata R."/>
            <person name="Mathew T."/>
            <person name="Moen C."/>
            <person name="Morales K."/>
            <person name="Munidasa M."/>
            <person name="Nazareth L."/>
            <person name="Ngo R."/>
            <person name="Nguyen L."/>
            <person name="Okwuonu G."/>
            <person name="Ongeri F."/>
            <person name="Patil S."/>
            <person name="Petrosino J."/>
            <person name="Pham C."/>
            <person name="Pham P."/>
            <person name="Pu L.-L."/>
            <person name="Puazo M."/>
            <person name="Raj R."/>
            <person name="Reid J."/>
            <person name="Rouhana J."/>
            <person name="Saada N."/>
            <person name="Shang Y."/>
            <person name="Simmons D."/>
            <person name="Thornton R."/>
            <person name="Warren J."/>
            <person name="Weissenberger G."/>
            <person name="Zhang J."/>
            <person name="Zhang L."/>
            <person name="Zhou C."/>
            <person name="Zhu D."/>
            <person name="Muzny D."/>
            <person name="Worley K."/>
            <person name="Gibbs R."/>
        </authorList>
    </citation>
    <scope>NUCLEOTIDE SEQUENCE [LARGE SCALE GENOMIC DNA]</scope>
    <source>
        <strain evidence="1 2">ATCC 11741</strain>
    </source>
</reference>
<dbReference type="AlphaFoldDB" id="C2EIS3"/>
<evidence type="ECO:0000313" key="1">
    <source>
        <dbReference type="EMBL" id="EEJ73577.1"/>
    </source>
</evidence>
<dbReference type="Proteomes" id="UP000003531">
    <property type="component" value="Unassembled WGS sequence"/>
</dbReference>
<evidence type="ECO:0000313" key="2">
    <source>
        <dbReference type="Proteomes" id="UP000003531"/>
    </source>
</evidence>
<sequence length="49" mass="5671">MSKRDVKQITLRLPLEVDEALKEISEITSINIKDLILLAVLNNNRKFFS</sequence>
<gene>
    <name evidence="1" type="ORF">HMPREF0545_1545</name>
</gene>
<accession>C2EIS3</accession>
<protein>
    <submittedName>
        <fullName evidence="1">Uncharacterized protein</fullName>
    </submittedName>
</protein>
<dbReference type="EMBL" id="ACGT01000032">
    <property type="protein sequence ID" value="EEJ73577.1"/>
    <property type="molecule type" value="Genomic_DNA"/>
</dbReference>
<organism evidence="1 2">
    <name type="scientific">Ligilactobacillus salivarius DSM 20555 = ATCC 11741</name>
    <dbReference type="NCBI Taxonomy" id="1423799"/>
    <lineage>
        <taxon>Bacteria</taxon>
        <taxon>Bacillati</taxon>
        <taxon>Bacillota</taxon>
        <taxon>Bacilli</taxon>
        <taxon>Lactobacillales</taxon>
        <taxon>Lactobacillaceae</taxon>
        <taxon>Ligilactobacillus</taxon>
    </lineage>
</organism>